<keyword evidence="8 13" id="KW-0332">GMP biosynthesis</keyword>
<evidence type="ECO:0000256" key="14">
    <source>
        <dbReference type="PROSITE-ProRule" id="PRU00886"/>
    </source>
</evidence>
<feature type="domain" description="GMPS ATP-PPase" evidence="15">
    <location>
        <begin position="3"/>
        <end position="189"/>
    </location>
</feature>
<keyword evidence="18" id="KW-1185">Reference proteome</keyword>
<dbReference type="InterPro" id="IPR026598">
    <property type="entry name" value="GMP_synthase_B"/>
</dbReference>
<dbReference type="Gene3D" id="3.30.300.10">
    <property type="match status" value="2"/>
</dbReference>
<evidence type="ECO:0000256" key="3">
    <source>
        <dbReference type="ARBA" id="ARBA00011264"/>
    </source>
</evidence>
<evidence type="ECO:0000313" key="17">
    <source>
        <dbReference type="EMBL" id="QGR17972.1"/>
    </source>
</evidence>
<evidence type="ECO:0000256" key="13">
    <source>
        <dbReference type="HAMAP-Rule" id="MF_00345"/>
    </source>
</evidence>
<evidence type="ECO:0000313" key="19">
    <source>
        <dbReference type="Proteomes" id="UP000582213"/>
    </source>
</evidence>
<evidence type="ECO:0000259" key="15">
    <source>
        <dbReference type="PROSITE" id="PS51553"/>
    </source>
</evidence>
<dbReference type="PANTHER" id="PTHR11922">
    <property type="entry name" value="GMP SYNTHASE-RELATED"/>
    <property type="match status" value="1"/>
</dbReference>
<dbReference type="Pfam" id="PF02540">
    <property type="entry name" value="NAD_synthase"/>
    <property type="match status" value="1"/>
</dbReference>
<dbReference type="Proteomes" id="UP000582213">
    <property type="component" value="Unassembled WGS sequence"/>
</dbReference>
<keyword evidence="6 13" id="KW-0436">Ligase</keyword>
<sequence length="370" mass="41961">MSFDPQKFVDEISPQLKEIVDSRAIAAVSGGVDSTTAAVLSYKILGDKVIPVMIDTGFLRENEAENVKNMLKDLMPLQVIDEREKFISSLEGMSDAEEKRKKFRQLFYDTLSRIVKEFNAKYLIQGTIAADWVETQGGIKTQHNVLVQLGIDTEKEWGFKVVEPLADLYKDEVRALAKYLGLPRDIYNRQPFPGPGLLVRVVGRLTREKLEILRKVTTTVEKNLSELNLSQYFAVIFDSAAEYNKELSNEVGCDVKVYKTLATGVKGDVRAYGNIAGIECRKDYESLREIMEKLTSYNITHVVVKIKDKNPEGIYTIGIRAVNTQDFMTADFAKINWNILEKIAHEINDKKIKEVVYDITTKPPATIEYE</sequence>
<dbReference type="UniPathway" id="UPA00189">
    <property type="reaction ID" value="UER00296"/>
</dbReference>
<dbReference type="GO" id="GO:0005829">
    <property type="term" value="C:cytosol"/>
    <property type="evidence" value="ECO:0007669"/>
    <property type="project" value="TreeGrafter"/>
</dbReference>
<evidence type="ECO:0000313" key="18">
    <source>
        <dbReference type="Proteomes" id="UP000427373"/>
    </source>
</evidence>
<comment type="subunit">
    <text evidence="3 13">Heterodimer composed of a glutamine amidotransferase subunit (A) and a GMP-binding subunit (B).</text>
</comment>
<keyword evidence="9 13" id="KW-0658">Purine biosynthesis</keyword>
<evidence type="ECO:0000256" key="4">
    <source>
        <dbReference type="ARBA" id="ARBA00012746"/>
    </source>
</evidence>
<dbReference type="Proteomes" id="UP000427373">
    <property type="component" value="Chromosome"/>
</dbReference>
<dbReference type="InterPro" id="IPR001674">
    <property type="entry name" value="GMP_synth_C"/>
</dbReference>
<accession>A0A650CJH6</accession>
<comment type="pathway">
    <text evidence="2 13">Purine metabolism; GMP biosynthesis; GMP from XMP (L-Gln route): step 1/1.</text>
</comment>
<dbReference type="Pfam" id="PF00958">
    <property type="entry name" value="GMP_synt_C"/>
    <property type="match status" value="1"/>
</dbReference>
<organism evidence="17 18">
    <name type="scientific">Sulfurisphaera ohwakuensis</name>
    <dbReference type="NCBI Taxonomy" id="69656"/>
    <lineage>
        <taxon>Archaea</taxon>
        <taxon>Thermoproteota</taxon>
        <taxon>Thermoprotei</taxon>
        <taxon>Sulfolobales</taxon>
        <taxon>Sulfolobaceae</taxon>
        <taxon>Sulfurisphaera</taxon>
    </lineage>
</organism>
<proteinExistence type="inferred from homology"/>
<reference evidence="16 19" key="2">
    <citation type="submission" date="2020-08" db="EMBL/GenBank/DDBJ databases">
        <title>Genomic Encyclopedia of Type Strains, Phase IV (KMG-IV): sequencing the most valuable type-strain genomes for metagenomic binning, comparative biology and taxonomic classification.</title>
        <authorList>
            <person name="Goeker M."/>
        </authorList>
    </citation>
    <scope>NUCLEOTIDE SEQUENCE [LARGE SCALE GENOMIC DNA]</scope>
    <source>
        <strain evidence="16 19">DSM 12421</strain>
    </source>
</reference>
<keyword evidence="7 13" id="KW-0547">Nucleotide-binding</keyword>
<dbReference type="GO" id="GO:0005524">
    <property type="term" value="F:ATP binding"/>
    <property type="evidence" value="ECO:0007669"/>
    <property type="project" value="UniProtKB-UniRule"/>
</dbReference>
<evidence type="ECO:0000256" key="11">
    <source>
        <dbReference type="ARBA" id="ARBA00030464"/>
    </source>
</evidence>
<dbReference type="RefSeq" id="WP_156015433.1">
    <property type="nucleotide sequence ID" value="NZ_AP031374.1"/>
</dbReference>
<dbReference type="PROSITE" id="PS51553">
    <property type="entry name" value="GMPS_ATP_PPASE"/>
    <property type="match status" value="1"/>
</dbReference>
<dbReference type="GO" id="GO:0003921">
    <property type="term" value="F:GMP synthase activity"/>
    <property type="evidence" value="ECO:0007669"/>
    <property type="project" value="InterPro"/>
</dbReference>
<evidence type="ECO:0000313" key="16">
    <source>
        <dbReference type="EMBL" id="MBB5253910.1"/>
    </source>
</evidence>
<protein>
    <recommendedName>
        <fullName evidence="5 13">GMP synthase [glutamine-hydrolyzing] subunit B</fullName>
        <ecNumber evidence="4 13">6.3.5.2</ecNumber>
    </recommendedName>
    <alternativeName>
        <fullName evidence="11 13">GMP synthetase</fullName>
    </alternativeName>
</protein>
<dbReference type="EMBL" id="JACHFY010000008">
    <property type="protein sequence ID" value="MBB5253910.1"/>
    <property type="molecule type" value="Genomic_DNA"/>
</dbReference>
<evidence type="ECO:0000256" key="1">
    <source>
        <dbReference type="ARBA" id="ARBA00002332"/>
    </source>
</evidence>
<evidence type="ECO:0000256" key="5">
    <source>
        <dbReference type="ARBA" id="ARBA00022411"/>
    </source>
</evidence>
<dbReference type="HAMAP" id="MF_00345">
    <property type="entry name" value="GMP_synthase_B"/>
    <property type="match status" value="1"/>
</dbReference>
<dbReference type="SUPFAM" id="SSF54810">
    <property type="entry name" value="GMP synthetase C-terminal dimerisation domain"/>
    <property type="match status" value="1"/>
</dbReference>
<keyword evidence="10 13" id="KW-0067">ATP-binding</keyword>
<comment type="function">
    <text evidence="1 13">Catalyzes the synthesis of GMP from XMP.</text>
</comment>
<dbReference type="GeneID" id="95644349"/>
<dbReference type="SUPFAM" id="SSF52402">
    <property type="entry name" value="Adenine nucleotide alpha hydrolases-like"/>
    <property type="match status" value="1"/>
</dbReference>
<evidence type="ECO:0000256" key="2">
    <source>
        <dbReference type="ARBA" id="ARBA00005153"/>
    </source>
</evidence>
<evidence type="ECO:0000256" key="8">
    <source>
        <dbReference type="ARBA" id="ARBA00022749"/>
    </source>
</evidence>
<dbReference type="KEGG" id="soh:D1869_12860"/>
<feature type="binding site" evidence="14">
    <location>
        <begin position="29"/>
        <end position="35"/>
    </location>
    <ligand>
        <name>ATP</name>
        <dbReference type="ChEBI" id="CHEBI:30616"/>
    </ligand>
</feature>
<dbReference type="InterPro" id="IPR014729">
    <property type="entry name" value="Rossmann-like_a/b/a_fold"/>
</dbReference>
<evidence type="ECO:0000256" key="10">
    <source>
        <dbReference type="ARBA" id="ARBA00022840"/>
    </source>
</evidence>
<evidence type="ECO:0000256" key="7">
    <source>
        <dbReference type="ARBA" id="ARBA00022741"/>
    </source>
</evidence>
<evidence type="ECO:0000256" key="12">
    <source>
        <dbReference type="ARBA" id="ARBA00049404"/>
    </source>
</evidence>
<evidence type="ECO:0000256" key="9">
    <source>
        <dbReference type="ARBA" id="ARBA00022755"/>
    </source>
</evidence>
<dbReference type="InterPro" id="IPR022310">
    <property type="entry name" value="NAD/GMP_synthase"/>
</dbReference>
<dbReference type="AlphaFoldDB" id="A0A650CJH6"/>
<evidence type="ECO:0000256" key="6">
    <source>
        <dbReference type="ARBA" id="ARBA00022598"/>
    </source>
</evidence>
<reference evidence="17 18" key="1">
    <citation type="submission" date="2019-10" db="EMBL/GenBank/DDBJ databases">
        <title>Genome Sequences from Six Type Strain Members of the Archaeal Family Sulfolobaceae: Acidianus ambivalens, Acidianus infernus, Metallosphaera prunae, Stygiolobus azoricus, Sulfolobus metallicus, and Sulfurisphaera ohwakuensis.</title>
        <authorList>
            <person name="Counts J.A."/>
            <person name="Kelly R.M."/>
        </authorList>
    </citation>
    <scope>NUCLEOTIDE SEQUENCE [LARGE SCALE GENOMIC DNA]</scope>
    <source>
        <strain evidence="17 18">TA-1</strain>
    </source>
</reference>
<comment type="catalytic activity">
    <reaction evidence="12 13">
        <text>XMP + L-glutamine + ATP + H2O = GMP + L-glutamate + AMP + diphosphate + 2 H(+)</text>
        <dbReference type="Rhea" id="RHEA:11680"/>
        <dbReference type="ChEBI" id="CHEBI:15377"/>
        <dbReference type="ChEBI" id="CHEBI:15378"/>
        <dbReference type="ChEBI" id="CHEBI:29985"/>
        <dbReference type="ChEBI" id="CHEBI:30616"/>
        <dbReference type="ChEBI" id="CHEBI:33019"/>
        <dbReference type="ChEBI" id="CHEBI:57464"/>
        <dbReference type="ChEBI" id="CHEBI:58115"/>
        <dbReference type="ChEBI" id="CHEBI:58359"/>
        <dbReference type="ChEBI" id="CHEBI:456215"/>
        <dbReference type="EC" id="6.3.5.2"/>
    </reaction>
</comment>
<dbReference type="OrthoDB" id="33844at2157"/>
<dbReference type="InterPro" id="IPR025777">
    <property type="entry name" value="GMPS_ATP_PPase_dom"/>
</dbReference>
<name>A0A650CJH6_SULOH</name>
<dbReference type="PANTHER" id="PTHR11922:SF2">
    <property type="entry name" value="GMP SYNTHASE [GLUTAMINE-HYDROLYZING]"/>
    <property type="match status" value="1"/>
</dbReference>
<dbReference type="EMBL" id="CP045484">
    <property type="protein sequence ID" value="QGR17972.1"/>
    <property type="molecule type" value="Genomic_DNA"/>
</dbReference>
<dbReference type="EC" id="6.3.5.2" evidence="4 13"/>
<dbReference type="Gene3D" id="3.40.50.620">
    <property type="entry name" value="HUPs"/>
    <property type="match status" value="1"/>
</dbReference>
<dbReference type="CDD" id="cd01997">
    <property type="entry name" value="GMP_synthase_C"/>
    <property type="match status" value="1"/>
</dbReference>
<gene>
    <name evidence="13" type="primary">guaAB</name>
    <name evidence="17" type="ORF">D1869_12860</name>
    <name evidence="16" type="ORF">HNQ62_001681</name>
</gene>